<dbReference type="EMBL" id="BHVY01000006">
    <property type="protein sequence ID" value="GIJ90060.1"/>
    <property type="molecule type" value="Genomic_DNA"/>
</dbReference>
<keyword evidence="3" id="KW-1185">Reference proteome</keyword>
<keyword evidence="1" id="KW-0812">Transmembrane</keyword>
<feature type="transmembrane region" description="Helical" evidence="1">
    <location>
        <begin position="369"/>
        <end position="394"/>
    </location>
</feature>
<protein>
    <submittedName>
        <fullName evidence="2">Uncharacterized protein</fullName>
    </submittedName>
</protein>
<organism evidence="2 3">
    <name type="scientific">Aspergillus pseudoviridinutans</name>
    <dbReference type="NCBI Taxonomy" id="1517512"/>
    <lineage>
        <taxon>Eukaryota</taxon>
        <taxon>Fungi</taxon>
        <taxon>Dikarya</taxon>
        <taxon>Ascomycota</taxon>
        <taxon>Pezizomycotina</taxon>
        <taxon>Eurotiomycetes</taxon>
        <taxon>Eurotiomycetidae</taxon>
        <taxon>Eurotiales</taxon>
        <taxon>Aspergillaceae</taxon>
        <taxon>Aspergillus</taxon>
        <taxon>Aspergillus subgen. Fumigati</taxon>
    </lineage>
</organism>
<dbReference type="Proteomes" id="UP001043456">
    <property type="component" value="Unassembled WGS sequence"/>
</dbReference>
<dbReference type="AlphaFoldDB" id="A0A9P3BIQ1"/>
<dbReference type="GeneID" id="67007619"/>
<sequence>MANARLSFELRKETRESIVSQFWGQYMQSISSDILKERWIAEQEGILKDYFKYYHDQVAIQDPLRSPGTLKTHKELFFFTDLLKQNADIPRTELTAACEMVYGSRPYSGCVMLTEGLRNLLARCSRAGRRINFDSALALAVRVLFAVNIPSTSQPRRNRMVVGQSNLVWAGRYSLREFLDDTFPMSEQTLGSGLVKIKRTKLRARFLENHADIEIEWTKHLPDHLKLETTGNRKILQIFELVSFLQVSYNATCAEDFNLPTSESIRLGCYRPRFLWETLKTMQLLFPPGDWNWLKSKKENYKQLRCHFEDWHGKDVNLRALTGAQLLRTYPYWAVRLEILYQEAEDPTPVSCLGRWAERRKAAWHSYLVAFWAIVIAVFFGLAATALSAVQTWITYQAWKHPINSSQT</sequence>
<dbReference type="RefSeq" id="XP_043160806.1">
    <property type="nucleotide sequence ID" value="XM_043304871.1"/>
</dbReference>
<reference evidence="2 3" key="1">
    <citation type="submission" date="2018-10" db="EMBL/GenBank/DDBJ databases">
        <title>Pan-genome distribution and transcriptional activeness of fungal secondary metabolism genes in Aspergillus section Fumigati.</title>
        <authorList>
            <person name="Takahashi H."/>
            <person name="Umemura M."/>
            <person name="Ninomiya A."/>
            <person name="Kusuya Y."/>
            <person name="Urayama S."/>
            <person name="Shimizu M."/>
            <person name="Watanabe A."/>
            <person name="Kamei K."/>
            <person name="Yaguchi T."/>
            <person name="Hagiwara D."/>
        </authorList>
    </citation>
    <scope>NUCLEOTIDE SEQUENCE [LARGE SCALE GENOMIC DNA]</scope>
    <source>
        <strain evidence="2 3">IFM 55266</strain>
    </source>
</reference>
<accession>A0A9P3BIQ1</accession>
<comment type="caution">
    <text evidence="2">The sequence shown here is derived from an EMBL/GenBank/DDBJ whole genome shotgun (WGS) entry which is preliminary data.</text>
</comment>
<proteinExistence type="predicted"/>
<evidence type="ECO:0000256" key="1">
    <source>
        <dbReference type="SAM" id="Phobius"/>
    </source>
</evidence>
<name>A0A9P3BIQ1_9EURO</name>
<keyword evidence="1" id="KW-0472">Membrane</keyword>
<keyword evidence="1" id="KW-1133">Transmembrane helix</keyword>
<evidence type="ECO:0000313" key="2">
    <source>
        <dbReference type="EMBL" id="GIJ90060.1"/>
    </source>
</evidence>
<dbReference type="OrthoDB" id="4540722at2759"/>
<gene>
    <name evidence="2" type="ORF">Asppvi_009009</name>
</gene>
<evidence type="ECO:0000313" key="3">
    <source>
        <dbReference type="Proteomes" id="UP001043456"/>
    </source>
</evidence>